<proteinExistence type="predicted"/>
<reference evidence="2 3" key="1">
    <citation type="journal article" date="2021" name="Nat. Commun.">
        <title>Incipient diploidization of the medicinal plant Perilla within 10,000 years.</title>
        <authorList>
            <person name="Zhang Y."/>
            <person name="Shen Q."/>
            <person name="Leng L."/>
            <person name="Zhang D."/>
            <person name="Chen S."/>
            <person name="Shi Y."/>
            <person name="Ning Z."/>
            <person name="Chen S."/>
        </authorList>
    </citation>
    <scope>NUCLEOTIDE SEQUENCE [LARGE SCALE GENOMIC DNA]</scope>
    <source>
        <strain evidence="3">cv. PC099</strain>
    </source>
</reference>
<gene>
    <name evidence="2" type="ORF">C2S53_007332</name>
</gene>
<feature type="compositionally biased region" description="Low complexity" evidence="1">
    <location>
        <begin position="160"/>
        <end position="171"/>
    </location>
</feature>
<organism evidence="2 3">
    <name type="scientific">Perilla frutescens var. hirtella</name>
    <name type="common">Perilla citriodora</name>
    <name type="synonym">Perilla setoyensis</name>
    <dbReference type="NCBI Taxonomy" id="608512"/>
    <lineage>
        <taxon>Eukaryota</taxon>
        <taxon>Viridiplantae</taxon>
        <taxon>Streptophyta</taxon>
        <taxon>Embryophyta</taxon>
        <taxon>Tracheophyta</taxon>
        <taxon>Spermatophyta</taxon>
        <taxon>Magnoliopsida</taxon>
        <taxon>eudicotyledons</taxon>
        <taxon>Gunneridae</taxon>
        <taxon>Pentapetalae</taxon>
        <taxon>asterids</taxon>
        <taxon>lamiids</taxon>
        <taxon>Lamiales</taxon>
        <taxon>Lamiaceae</taxon>
        <taxon>Nepetoideae</taxon>
        <taxon>Elsholtzieae</taxon>
        <taxon>Perilla</taxon>
    </lineage>
</organism>
<protein>
    <recommendedName>
        <fullName evidence="4">Myb/SANT-like domain-containing protein</fullName>
    </recommendedName>
</protein>
<feature type="region of interest" description="Disordered" evidence="1">
    <location>
        <begin position="152"/>
        <end position="179"/>
    </location>
</feature>
<evidence type="ECO:0000313" key="3">
    <source>
        <dbReference type="Proteomes" id="UP001190926"/>
    </source>
</evidence>
<evidence type="ECO:0000313" key="2">
    <source>
        <dbReference type="EMBL" id="KAH6755849.1"/>
    </source>
</evidence>
<evidence type="ECO:0008006" key="4">
    <source>
        <dbReference type="Google" id="ProtNLM"/>
    </source>
</evidence>
<dbReference type="PANTHER" id="PTHR46250:SF15">
    <property type="entry name" value="OS01G0523800 PROTEIN"/>
    <property type="match status" value="1"/>
</dbReference>
<comment type="caution">
    <text evidence="2">The sequence shown here is derived from an EMBL/GenBank/DDBJ whole genome shotgun (WGS) entry which is preliminary data.</text>
</comment>
<evidence type="ECO:0000256" key="1">
    <source>
        <dbReference type="SAM" id="MobiDB-lite"/>
    </source>
</evidence>
<dbReference type="AlphaFoldDB" id="A0AAD4NXA4"/>
<sequence length="284" mass="32107">MSVAILLYSYSESWALIRCLQEMAVDPFWKIDGGFKNNCMNEIRRIMMQKLPTFTKEVKHIDSRIKFLKSGCAWNDIDNKIQCERTWYDEWSKIHKEAKGLYNVPLPYLSDLEIVCGKDRAIRLVAEDPTTAAENTINVDVDLSVTNDSASNDNEFEVDSMSQQQQSGSSSSKKKMKLSSSKVQTFSKKAKAKHTPNVEYEFKALSDQVVGFTNSISSHFESMSAFVQGKSSKMPEVLEELGKHGFTAKDKFKAAQAICEDAVKVELLFSLDPSEVQDYVLSFL</sequence>
<dbReference type="EMBL" id="SDAM02029576">
    <property type="protein sequence ID" value="KAH6755849.1"/>
    <property type="molecule type" value="Genomic_DNA"/>
</dbReference>
<dbReference type="Proteomes" id="UP001190926">
    <property type="component" value="Unassembled WGS sequence"/>
</dbReference>
<dbReference type="PANTHER" id="PTHR46250">
    <property type="entry name" value="MYB/SANT-LIKE DNA-BINDING DOMAIN PROTEIN-RELATED"/>
    <property type="match status" value="1"/>
</dbReference>
<accession>A0AAD4NXA4</accession>
<name>A0AAD4NXA4_PERFH</name>
<keyword evidence="3" id="KW-1185">Reference proteome</keyword>